<sequence length="108" mass="11349">MTLRHSALGVVGGMLAATTAYNFSHTSMQSDFDFLSSRLSSMSATLRQAARAPAQPLTSSFAPTAPTNASSRTDIAARGIPKPNLLTSFADAWNGLLTSTAHCITGRF</sequence>
<organism evidence="2 3">
    <name type="scientific">Catenaria anguillulae PL171</name>
    <dbReference type="NCBI Taxonomy" id="765915"/>
    <lineage>
        <taxon>Eukaryota</taxon>
        <taxon>Fungi</taxon>
        <taxon>Fungi incertae sedis</taxon>
        <taxon>Blastocladiomycota</taxon>
        <taxon>Blastocladiomycetes</taxon>
        <taxon>Blastocladiales</taxon>
        <taxon>Catenariaceae</taxon>
        <taxon>Catenaria</taxon>
    </lineage>
</organism>
<evidence type="ECO:0000313" key="3">
    <source>
        <dbReference type="Proteomes" id="UP000193411"/>
    </source>
</evidence>
<reference evidence="2 3" key="1">
    <citation type="submission" date="2016-07" db="EMBL/GenBank/DDBJ databases">
        <title>Pervasive Adenine N6-methylation of Active Genes in Fungi.</title>
        <authorList>
            <consortium name="DOE Joint Genome Institute"/>
            <person name="Mondo S.J."/>
            <person name="Dannebaum R.O."/>
            <person name="Kuo R.C."/>
            <person name="Labutti K."/>
            <person name="Haridas S."/>
            <person name="Kuo A."/>
            <person name="Salamov A."/>
            <person name="Ahrendt S.R."/>
            <person name="Lipzen A."/>
            <person name="Sullivan W."/>
            <person name="Andreopoulos W.B."/>
            <person name="Clum A."/>
            <person name="Lindquist E."/>
            <person name="Daum C."/>
            <person name="Ramamoorthy G.K."/>
            <person name="Gryganskyi A."/>
            <person name="Culley D."/>
            <person name="Magnuson J.K."/>
            <person name="James T.Y."/>
            <person name="O'Malley M.A."/>
            <person name="Stajich J.E."/>
            <person name="Spatafora J.W."/>
            <person name="Visel A."/>
            <person name="Grigoriev I.V."/>
        </authorList>
    </citation>
    <scope>NUCLEOTIDE SEQUENCE [LARGE SCALE GENOMIC DNA]</scope>
    <source>
        <strain evidence="2 3">PL171</strain>
    </source>
</reference>
<feature type="region of interest" description="Disordered" evidence="1">
    <location>
        <begin position="55"/>
        <end position="74"/>
    </location>
</feature>
<protein>
    <submittedName>
        <fullName evidence="2">Uncharacterized protein</fullName>
    </submittedName>
</protein>
<feature type="compositionally biased region" description="Polar residues" evidence="1">
    <location>
        <begin position="56"/>
        <end position="73"/>
    </location>
</feature>
<keyword evidence="3" id="KW-1185">Reference proteome</keyword>
<dbReference type="Proteomes" id="UP000193411">
    <property type="component" value="Unassembled WGS sequence"/>
</dbReference>
<proteinExistence type="predicted"/>
<dbReference type="EMBL" id="MCFL01000006">
    <property type="protein sequence ID" value="ORZ39074.1"/>
    <property type="molecule type" value="Genomic_DNA"/>
</dbReference>
<dbReference type="AlphaFoldDB" id="A0A1Y2HYQ3"/>
<accession>A0A1Y2HYQ3</accession>
<evidence type="ECO:0000313" key="2">
    <source>
        <dbReference type="EMBL" id="ORZ39074.1"/>
    </source>
</evidence>
<name>A0A1Y2HYQ3_9FUNG</name>
<comment type="caution">
    <text evidence="2">The sequence shown here is derived from an EMBL/GenBank/DDBJ whole genome shotgun (WGS) entry which is preliminary data.</text>
</comment>
<dbReference type="OrthoDB" id="5514906at2759"/>
<evidence type="ECO:0000256" key="1">
    <source>
        <dbReference type="SAM" id="MobiDB-lite"/>
    </source>
</evidence>
<gene>
    <name evidence="2" type="ORF">BCR44DRAFT_44188</name>
</gene>